<sequence>MVLCRVQMPGPWDRLARCRGNSNKTNKAQLSDLLCPVRPPSKVTMAALPEYKCEGRRGLVATWLWGWMAPIPKPYSNETAPRMWAWCNVQQRIPRLPLLDDFTP</sequence>
<gene>
    <name evidence="1" type="ORF">AVEN_109547_1</name>
</gene>
<evidence type="ECO:0000313" key="2">
    <source>
        <dbReference type="Proteomes" id="UP000499080"/>
    </source>
</evidence>
<name>A0A4Y2UJS8_ARAVE</name>
<dbReference type="EMBL" id="BGPR01036992">
    <property type="protein sequence ID" value="GBO12452.1"/>
    <property type="molecule type" value="Genomic_DNA"/>
</dbReference>
<protein>
    <submittedName>
        <fullName evidence="1">Uncharacterized protein</fullName>
    </submittedName>
</protein>
<proteinExistence type="predicted"/>
<dbReference type="AlphaFoldDB" id="A0A4Y2UJS8"/>
<keyword evidence="2" id="KW-1185">Reference proteome</keyword>
<comment type="caution">
    <text evidence="1">The sequence shown here is derived from an EMBL/GenBank/DDBJ whole genome shotgun (WGS) entry which is preliminary data.</text>
</comment>
<dbReference type="Proteomes" id="UP000499080">
    <property type="component" value="Unassembled WGS sequence"/>
</dbReference>
<accession>A0A4Y2UJS8</accession>
<evidence type="ECO:0000313" key="1">
    <source>
        <dbReference type="EMBL" id="GBO12452.1"/>
    </source>
</evidence>
<organism evidence="1 2">
    <name type="scientific">Araneus ventricosus</name>
    <name type="common">Orbweaver spider</name>
    <name type="synonym">Epeira ventricosa</name>
    <dbReference type="NCBI Taxonomy" id="182803"/>
    <lineage>
        <taxon>Eukaryota</taxon>
        <taxon>Metazoa</taxon>
        <taxon>Ecdysozoa</taxon>
        <taxon>Arthropoda</taxon>
        <taxon>Chelicerata</taxon>
        <taxon>Arachnida</taxon>
        <taxon>Araneae</taxon>
        <taxon>Araneomorphae</taxon>
        <taxon>Entelegynae</taxon>
        <taxon>Araneoidea</taxon>
        <taxon>Araneidae</taxon>
        <taxon>Araneus</taxon>
    </lineage>
</organism>
<reference evidence="1 2" key="1">
    <citation type="journal article" date="2019" name="Sci. Rep.">
        <title>Orb-weaving spider Araneus ventricosus genome elucidates the spidroin gene catalogue.</title>
        <authorList>
            <person name="Kono N."/>
            <person name="Nakamura H."/>
            <person name="Ohtoshi R."/>
            <person name="Moran D.A.P."/>
            <person name="Shinohara A."/>
            <person name="Yoshida Y."/>
            <person name="Fujiwara M."/>
            <person name="Mori M."/>
            <person name="Tomita M."/>
            <person name="Arakawa K."/>
        </authorList>
    </citation>
    <scope>NUCLEOTIDE SEQUENCE [LARGE SCALE GENOMIC DNA]</scope>
</reference>